<dbReference type="PANTHER" id="PTHR11908:SF132">
    <property type="entry name" value="ALDEHYDE OXIDASE 1-RELATED"/>
    <property type="match status" value="1"/>
</dbReference>
<dbReference type="InterPro" id="IPR008274">
    <property type="entry name" value="AldOxase/xan_DH_MoCoBD1"/>
</dbReference>
<dbReference type="PANTHER" id="PTHR11908">
    <property type="entry name" value="XANTHINE DEHYDROGENASE"/>
    <property type="match status" value="1"/>
</dbReference>
<sequence>MNKMDTSFPAVINGPLHADRRHDSAHKHVAGSADYIDDMPEPAGMLHAAIGMTDRAHAIITSMDLSAVESAPGVVTVLTAKDFPVNDVSSAHKHDEPVLTEKLVEFHGQPAFVVIGETRAAARQAARRARIEYEDLPAILSVAEAKAAVGTLVTEPLTLRRGDADAALASAPKRLQGQMEIGGQEHFYLEGHISIAIPGEDDEMTIWASTQHPSEIQHMVAHVLEVPSNAVTVFVRRMGGGFGGKETQGNQFAAIAAVAARKLKRAIKIRLDRDEDMTATGKRHDFVIDYDLGFDEEGRIHGVKAEFAARCGFSADLSGPVTDRALFHVDNAYFYPHVEVKSLPLKTNTVSNTAFRGFGGPQGCVGAERFMEEIAYALGKDPLDVRMANFYGEPGSDRVLTPYHQTVEDNVMPRLVAELAEKTDYRKRREEIIAFNKSSRVIRKGIALTPVKFGISFTMTAFNQAGALVHVYQDGSIHLNHGGTEMGQGLYTKVAQVIADCFQVDLDRVKITATTTGKVPNTSATAASSGTDLNGMAAYDAARQIKERLVAFAAEKWKVSESDVEFLPNRVRVGTDIIPFPDFINQAYFARIQLSAAGFYKTPEIHWNRATGQGRPFYYFSYGASVSEVSVDTLTGEYIVNRADVLHDVGHSLNPALDKGQVEGGFIQGMGWLTTEELWWDGKGRLRTHAPSTYKIPLASDKPEIFNVELAEWSVNKLPTIGRSKAVGEPPLVLPISVVEAISMAVASVADYRECPRLDTPTTPERVLMAIERLKTA</sequence>
<dbReference type="EMBL" id="JBEPMB010000004">
    <property type="protein sequence ID" value="MET3614723.1"/>
    <property type="molecule type" value="Genomic_DNA"/>
</dbReference>
<dbReference type="Pfam" id="PF20256">
    <property type="entry name" value="MoCoBD_2"/>
    <property type="match status" value="1"/>
</dbReference>
<dbReference type="EC" id="1.17.1.4" evidence="4"/>
<dbReference type="InterPro" id="IPR036856">
    <property type="entry name" value="Ald_Oxase/Xan_DH_a/b_sf"/>
</dbReference>
<reference evidence="4 5" key="1">
    <citation type="submission" date="2024-06" db="EMBL/GenBank/DDBJ databases">
        <title>Genomic Encyclopedia of Type Strains, Phase IV (KMG-IV): sequencing the most valuable type-strain genomes for metagenomic binning, comparative biology and taxonomic classification.</title>
        <authorList>
            <person name="Goeker M."/>
        </authorList>
    </citation>
    <scope>NUCLEOTIDE SEQUENCE [LARGE SCALE GENOMIC DNA]</scope>
    <source>
        <strain evidence="4 5">DSM 29780</strain>
    </source>
</reference>
<dbReference type="SMART" id="SM01008">
    <property type="entry name" value="Ald_Xan_dh_C"/>
    <property type="match status" value="1"/>
</dbReference>
<evidence type="ECO:0000256" key="2">
    <source>
        <dbReference type="ARBA" id="ARBA00023002"/>
    </source>
</evidence>
<name>A0ABV2J1X6_9HYPH</name>
<feature type="domain" description="Aldehyde oxidase/xanthine dehydrogenase a/b hammerhead" evidence="3">
    <location>
        <begin position="30"/>
        <end position="137"/>
    </location>
</feature>
<dbReference type="Gene3D" id="3.30.365.10">
    <property type="entry name" value="Aldehyde oxidase/xanthine dehydrogenase, molybdopterin binding domain"/>
    <property type="match status" value="4"/>
</dbReference>
<dbReference type="RefSeq" id="WP_354557199.1">
    <property type="nucleotide sequence ID" value="NZ_JBEPMB010000004.1"/>
</dbReference>
<dbReference type="NCBIfam" id="TIGR02965">
    <property type="entry name" value="xanthine_xdhB"/>
    <property type="match status" value="1"/>
</dbReference>
<dbReference type="InterPro" id="IPR016208">
    <property type="entry name" value="Ald_Oxase/xanthine_DH-like"/>
</dbReference>
<dbReference type="SUPFAM" id="SSF54665">
    <property type="entry name" value="CO dehydrogenase molybdoprotein N-domain-like"/>
    <property type="match status" value="1"/>
</dbReference>
<keyword evidence="2 4" id="KW-0560">Oxidoreductase</keyword>
<evidence type="ECO:0000259" key="3">
    <source>
        <dbReference type="SMART" id="SM01008"/>
    </source>
</evidence>
<dbReference type="InterPro" id="IPR000674">
    <property type="entry name" value="Ald_Oxase/Xan_DH_a/b"/>
</dbReference>
<accession>A0ABV2J1X6</accession>
<dbReference type="InterPro" id="IPR046867">
    <property type="entry name" value="AldOxase/xan_DH_MoCoBD2"/>
</dbReference>
<dbReference type="Pfam" id="PF02738">
    <property type="entry name" value="MoCoBD_1"/>
    <property type="match status" value="1"/>
</dbReference>
<dbReference type="Pfam" id="PF01315">
    <property type="entry name" value="Ald_Xan_dh_C"/>
    <property type="match status" value="1"/>
</dbReference>
<dbReference type="Gene3D" id="3.90.1170.50">
    <property type="entry name" value="Aldehyde oxidase/xanthine dehydrogenase, a/b hammerhead"/>
    <property type="match status" value="1"/>
</dbReference>
<keyword evidence="5" id="KW-1185">Reference proteome</keyword>
<dbReference type="SUPFAM" id="SSF56003">
    <property type="entry name" value="Molybdenum cofactor-binding domain"/>
    <property type="match status" value="1"/>
</dbReference>
<evidence type="ECO:0000313" key="4">
    <source>
        <dbReference type="EMBL" id="MET3614723.1"/>
    </source>
</evidence>
<dbReference type="GO" id="GO:0004854">
    <property type="term" value="F:xanthine dehydrogenase activity"/>
    <property type="evidence" value="ECO:0007669"/>
    <property type="project" value="UniProtKB-EC"/>
</dbReference>
<keyword evidence="1" id="KW-0500">Molybdenum</keyword>
<evidence type="ECO:0000256" key="1">
    <source>
        <dbReference type="ARBA" id="ARBA00022505"/>
    </source>
</evidence>
<protein>
    <submittedName>
        <fullName evidence="4">Xanthine dehydrogenase large subunit</fullName>
        <ecNumber evidence="4">1.17.1.4</ecNumber>
    </submittedName>
</protein>
<dbReference type="InterPro" id="IPR014309">
    <property type="entry name" value="Xanthine_DH_Mopterin-bd_su"/>
</dbReference>
<dbReference type="InterPro" id="IPR037165">
    <property type="entry name" value="AldOxase/xan_DH_Mopterin-bd_sf"/>
</dbReference>
<gene>
    <name evidence="4" type="ORF">ABID16_003060</name>
</gene>
<dbReference type="Proteomes" id="UP001549047">
    <property type="component" value="Unassembled WGS sequence"/>
</dbReference>
<proteinExistence type="predicted"/>
<comment type="caution">
    <text evidence="4">The sequence shown here is derived from an EMBL/GenBank/DDBJ whole genome shotgun (WGS) entry which is preliminary data.</text>
</comment>
<evidence type="ECO:0000313" key="5">
    <source>
        <dbReference type="Proteomes" id="UP001549047"/>
    </source>
</evidence>
<organism evidence="4 5">
    <name type="scientific">Rhizobium aquaticum</name>
    <dbReference type="NCBI Taxonomy" id="1549636"/>
    <lineage>
        <taxon>Bacteria</taxon>
        <taxon>Pseudomonadati</taxon>
        <taxon>Pseudomonadota</taxon>
        <taxon>Alphaproteobacteria</taxon>
        <taxon>Hyphomicrobiales</taxon>
        <taxon>Rhizobiaceae</taxon>
        <taxon>Rhizobium/Agrobacterium group</taxon>
        <taxon>Rhizobium</taxon>
    </lineage>
</organism>